<evidence type="ECO:0000256" key="6">
    <source>
        <dbReference type="SAM" id="Coils"/>
    </source>
</evidence>
<evidence type="ECO:0000256" key="2">
    <source>
        <dbReference type="ARBA" id="ARBA00012438"/>
    </source>
</evidence>
<dbReference type="PRINTS" id="PR00344">
    <property type="entry name" value="BCTRLSENSOR"/>
</dbReference>
<dbReference type="NCBIfam" id="TIGR00229">
    <property type="entry name" value="sensory_box"/>
    <property type="match status" value="2"/>
</dbReference>
<feature type="domain" description="PAS" evidence="8">
    <location>
        <begin position="179"/>
        <end position="216"/>
    </location>
</feature>
<dbReference type="InterPro" id="IPR035965">
    <property type="entry name" value="PAS-like_dom_sf"/>
</dbReference>
<dbReference type="Pfam" id="PF13188">
    <property type="entry name" value="PAS_8"/>
    <property type="match status" value="1"/>
</dbReference>
<dbReference type="InterPro" id="IPR013767">
    <property type="entry name" value="PAS_fold"/>
</dbReference>
<keyword evidence="5 10" id="KW-0418">Kinase</keyword>
<keyword evidence="11" id="KW-1185">Reference proteome</keyword>
<evidence type="ECO:0000313" key="11">
    <source>
        <dbReference type="Proteomes" id="UP000307602"/>
    </source>
</evidence>
<dbReference type="SUPFAM" id="SSF55874">
    <property type="entry name" value="ATPase domain of HSP90 chaperone/DNA topoisomerase II/histidine kinase"/>
    <property type="match status" value="1"/>
</dbReference>
<name>A0A4S1DTG3_9FLAO</name>
<dbReference type="SUPFAM" id="SSF55785">
    <property type="entry name" value="PYP-like sensor domain (PAS domain)"/>
    <property type="match status" value="3"/>
</dbReference>
<evidence type="ECO:0000256" key="5">
    <source>
        <dbReference type="ARBA" id="ARBA00022777"/>
    </source>
</evidence>
<dbReference type="InterPro" id="IPR003594">
    <property type="entry name" value="HATPase_dom"/>
</dbReference>
<dbReference type="InterPro" id="IPR000700">
    <property type="entry name" value="PAS-assoc_C"/>
</dbReference>
<dbReference type="InterPro" id="IPR003661">
    <property type="entry name" value="HisK_dim/P_dom"/>
</dbReference>
<dbReference type="Pfam" id="PF13426">
    <property type="entry name" value="PAS_9"/>
    <property type="match status" value="1"/>
</dbReference>
<dbReference type="SMART" id="SM00387">
    <property type="entry name" value="HATPase_c"/>
    <property type="match status" value="1"/>
</dbReference>
<dbReference type="SMART" id="SM00091">
    <property type="entry name" value="PAS"/>
    <property type="match status" value="3"/>
</dbReference>
<dbReference type="Pfam" id="PF00512">
    <property type="entry name" value="HisKA"/>
    <property type="match status" value="1"/>
</dbReference>
<dbReference type="Proteomes" id="UP000307602">
    <property type="component" value="Unassembled WGS sequence"/>
</dbReference>
<dbReference type="SUPFAM" id="SSF47384">
    <property type="entry name" value="Homodimeric domain of signal transducing histidine kinase"/>
    <property type="match status" value="1"/>
</dbReference>
<dbReference type="PROSITE" id="PS50113">
    <property type="entry name" value="PAC"/>
    <property type="match status" value="1"/>
</dbReference>
<reference evidence="10 11" key="1">
    <citation type="submission" date="2019-04" db="EMBL/GenBank/DDBJ databases">
        <authorList>
            <person name="Liu A."/>
        </authorList>
    </citation>
    <scope>NUCLEOTIDE SEQUENCE [LARGE SCALE GENOMIC DNA]</scope>
    <source>
        <strain evidence="10 11">RZ03</strain>
    </source>
</reference>
<dbReference type="InterPro" id="IPR000014">
    <property type="entry name" value="PAS"/>
</dbReference>
<proteinExistence type="predicted"/>
<dbReference type="Pfam" id="PF02518">
    <property type="entry name" value="HATPase_c"/>
    <property type="match status" value="1"/>
</dbReference>
<dbReference type="SMART" id="SM00388">
    <property type="entry name" value="HisKA"/>
    <property type="match status" value="1"/>
</dbReference>
<evidence type="ECO:0000256" key="1">
    <source>
        <dbReference type="ARBA" id="ARBA00000085"/>
    </source>
</evidence>
<evidence type="ECO:0000259" key="9">
    <source>
        <dbReference type="PROSITE" id="PS50113"/>
    </source>
</evidence>
<evidence type="ECO:0000313" key="10">
    <source>
        <dbReference type="EMBL" id="TGV00662.1"/>
    </source>
</evidence>
<evidence type="ECO:0000259" key="8">
    <source>
        <dbReference type="PROSITE" id="PS50112"/>
    </source>
</evidence>
<evidence type="ECO:0000259" key="7">
    <source>
        <dbReference type="PROSITE" id="PS50109"/>
    </source>
</evidence>
<comment type="caution">
    <text evidence="10">The sequence shown here is derived from an EMBL/GenBank/DDBJ whole genome shotgun (WGS) entry which is preliminary data.</text>
</comment>
<evidence type="ECO:0000256" key="4">
    <source>
        <dbReference type="ARBA" id="ARBA00022679"/>
    </source>
</evidence>
<keyword evidence="4" id="KW-0808">Transferase</keyword>
<dbReference type="InterPro" id="IPR036097">
    <property type="entry name" value="HisK_dim/P_sf"/>
</dbReference>
<dbReference type="PANTHER" id="PTHR43304:SF1">
    <property type="entry name" value="PAC DOMAIN-CONTAINING PROTEIN"/>
    <property type="match status" value="1"/>
</dbReference>
<dbReference type="OrthoDB" id="9781208at2"/>
<feature type="domain" description="PAS" evidence="8">
    <location>
        <begin position="55"/>
        <end position="124"/>
    </location>
</feature>
<dbReference type="RefSeq" id="WP_135878754.1">
    <property type="nucleotide sequence ID" value="NZ_SRSO01000037.1"/>
</dbReference>
<feature type="domain" description="PAC" evidence="9">
    <location>
        <begin position="381"/>
        <end position="433"/>
    </location>
</feature>
<dbReference type="CDD" id="cd00130">
    <property type="entry name" value="PAS"/>
    <property type="match status" value="2"/>
</dbReference>
<keyword evidence="3" id="KW-0597">Phosphoprotein</keyword>
<dbReference type="Gene3D" id="1.10.287.130">
    <property type="match status" value="1"/>
</dbReference>
<dbReference type="AlphaFoldDB" id="A0A4S1DTG3"/>
<dbReference type="FunFam" id="3.30.565.10:FF:000006">
    <property type="entry name" value="Sensor histidine kinase WalK"/>
    <property type="match status" value="1"/>
</dbReference>
<dbReference type="GO" id="GO:0006355">
    <property type="term" value="P:regulation of DNA-templated transcription"/>
    <property type="evidence" value="ECO:0007669"/>
    <property type="project" value="InterPro"/>
</dbReference>
<dbReference type="PANTHER" id="PTHR43304">
    <property type="entry name" value="PHYTOCHROME-LIKE PROTEIN CPH1"/>
    <property type="match status" value="1"/>
</dbReference>
<protein>
    <recommendedName>
        <fullName evidence="2">histidine kinase</fullName>
        <ecNumber evidence="2">2.7.13.3</ecNumber>
    </recommendedName>
</protein>
<dbReference type="Gene3D" id="3.30.450.20">
    <property type="entry name" value="PAS domain"/>
    <property type="match status" value="3"/>
</dbReference>
<feature type="domain" description="PAS" evidence="8">
    <location>
        <begin position="308"/>
        <end position="369"/>
    </location>
</feature>
<dbReference type="Pfam" id="PF00989">
    <property type="entry name" value="PAS"/>
    <property type="match status" value="1"/>
</dbReference>
<gene>
    <name evidence="10" type="ORF">EM932_18805</name>
</gene>
<organism evidence="10 11">
    <name type="scientific">Flavivirga rizhaonensis</name>
    <dbReference type="NCBI Taxonomy" id="2559571"/>
    <lineage>
        <taxon>Bacteria</taxon>
        <taxon>Pseudomonadati</taxon>
        <taxon>Bacteroidota</taxon>
        <taxon>Flavobacteriia</taxon>
        <taxon>Flavobacteriales</taxon>
        <taxon>Flavobacteriaceae</taxon>
        <taxon>Flavivirga</taxon>
    </lineage>
</organism>
<dbReference type="InterPro" id="IPR036890">
    <property type="entry name" value="HATPase_C_sf"/>
</dbReference>
<keyword evidence="6" id="KW-0175">Coiled coil</keyword>
<accession>A0A4S1DTG3</accession>
<dbReference type="SMART" id="SM00086">
    <property type="entry name" value="PAC"/>
    <property type="match status" value="2"/>
</dbReference>
<dbReference type="PROSITE" id="PS50109">
    <property type="entry name" value="HIS_KIN"/>
    <property type="match status" value="1"/>
</dbReference>
<dbReference type="InterPro" id="IPR052162">
    <property type="entry name" value="Sensor_kinase/Photoreceptor"/>
</dbReference>
<feature type="domain" description="Histidine kinase" evidence="7">
    <location>
        <begin position="451"/>
        <end position="658"/>
    </location>
</feature>
<dbReference type="InterPro" id="IPR005467">
    <property type="entry name" value="His_kinase_dom"/>
</dbReference>
<comment type="catalytic activity">
    <reaction evidence="1">
        <text>ATP + protein L-histidine = ADP + protein N-phospho-L-histidine.</text>
        <dbReference type="EC" id="2.7.13.3"/>
    </reaction>
</comment>
<dbReference type="Gene3D" id="3.30.565.10">
    <property type="entry name" value="Histidine kinase-like ATPase, C-terminal domain"/>
    <property type="match status" value="1"/>
</dbReference>
<dbReference type="PROSITE" id="PS50112">
    <property type="entry name" value="PAS"/>
    <property type="match status" value="3"/>
</dbReference>
<dbReference type="CDD" id="cd00082">
    <property type="entry name" value="HisKA"/>
    <property type="match status" value="1"/>
</dbReference>
<dbReference type="EC" id="2.7.13.3" evidence="2"/>
<evidence type="ECO:0000256" key="3">
    <source>
        <dbReference type="ARBA" id="ARBA00022553"/>
    </source>
</evidence>
<dbReference type="InterPro" id="IPR001610">
    <property type="entry name" value="PAC"/>
</dbReference>
<dbReference type="GO" id="GO:0000155">
    <property type="term" value="F:phosphorelay sensor kinase activity"/>
    <property type="evidence" value="ECO:0007669"/>
    <property type="project" value="InterPro"/>
</dbReference>
<dbReference type="EMBL" id="SRSO01000037">
    <property type="protein sequence ID" value="TGV00662.1"/>
    <property type="molecule type" value="Genomic_DNA"/>
</dbReference>
<dbReference type="InterPro" id="IPR004358">
    <property type="entry name" value="Sig_transdc_His_kin-like_C"/>
</dbReference>
<feature type="coiled-coil region" evidence="6">
    <location>
        <begin position="6"/>
        <end position="58"/>
    </location>
</feature>
<sequence length="658" mass="74811">MSQDQIDMLKRALAREKAARKQAEKILEDKAAELYEAKQKLEKSYLELEALLDKTDSQLQGVFENIVDAYVIIDLQGDILKMNEAAVDMLGFDDAKENFNLMKLAAPKETKRVADSFRSLLEKGSITDFFLNIITRKNESKLVHVNASVIYDKGIPVAAQGIVRDITIAKQNEEQLIESENRLSTLILNLDSGVLLEDENRKIVLTNKKFCELFGIPISPELMVGQDCSNAAEQSKTLFVDAEKFISKINETLKNRKTVLGDELKMLDGKILERDYIPIFKNNIYKGHLWSYRDVTLKRNYHQSLEAQRQKYSNIIANMNLGLVEADNDGKILMINQSFSEMSGYSEEELIGKTGKELFLTEENAEVIETKDVKRHKGESHSYEIKVKNKSNEDRHWLISGAPNYNLNGELVGAIGVHLDITEIKKLELQKEKLLVKLEKSNDELQEYAHIVSHDLKSPLRGIDALVNWIKEDNKGKLDAVSIQNFELIETTLEKMEQLISDILLYSSIGSEAPEKEPVDLNDVVSELKTILFVPEHISINVLNKLPIVKGDKTKLKQLFQNLISNGVKFNDKERGIIEIDVLEQKSFYQFSIKDNGVGIEKEYHDKIFKIFHSLNTSKESTGIGLSIVKKIIDLYKGEIWIDSEAGNGTTFYFTLKK</sequence>